<gene>
    <name evidence="1" type="ORF">UFOVP425_14</name>
</gene>
<protein>
    <submittedName>
        <fullName evidence="1">Uncharacterized protein</fullName>
    </submittedName>
</protein>
<proteinExistence type="predicted"/>
<name>A0A6J5M7F6_9CAUD</name>
<reference evidence="1" key="1">
    <citation type="submission" date="2020-04" db="EMBL/GenBank/DDBJ databases">
        <authorList>
            <person name="Chiriac C."/>
            <person name="Salcher M."/>
            <person name="Ghai R."/>
            <person name="Kavagutti S V."/>
        </authorList>
    </citation>
    <scope>NUCLEOTIDE SEQUENCE</scope>
</reference>
<evidence type="ECO:0000313" key="1">
    <source>
        <dbReference type="EMBL" id="CAB4142032.1"/>
    </source>
</evidence>
<sequence>MIDELEHLLAQTSTSAIIGSLKHELDRLKSVDEDKAKPFIEGSSKHLESMKHVLLHLMICEKEIRNLISQNYNLHKSVLELTNELTKVKTENAYLMQGL</sequence>
<organism evidence="1">
    <name type="scientific">uncultured Caudovirales phage</name>
    <dbReference type="NCBI Taxonomy" id="2100421"/>
    <lineage>
        <taxon>Viruses</taxon>
        <taxon>Duplodnaviria</taxon>
        <taxon>Heunggongvirae</taxon>
        <taxon>Uroviricota</taxon>
        <taxon>Caudoviricetes</taxon>
        <taxon>Peduoviridae</taxon>
        <taxon>Maltschvirus</taxon>
        <taxon>Maltschvirus maltsch</taxon>
    </lineage>
</organism>
<dbReference type="EMBL" id="LR796399">
    <property type="protein sequence ID" value="CAB4142032.1"/>
    <property type="molecule type" value="Genomic_DNA"/>
</dbReference>
<accession>A0A6J5M7F6</accession>